<reference evidence="1 2" key="1">
    <citation type="submission" date="2021-06" db="EMBL/GenBank/DDBJ databases">
        <title>Caerostris extrusa draft genome.</title>
        <authorList>
            <person name="Kono N."/>
            <person name="Arakawa K."/>
        </authorList>
    </citation>
    <scope>NUCLEOTIDE SEQUENCE [LARGE SCALE GENOMIC DNA]</scope>
</reference>
<proteinExistence type="predicted"/>
<comment type="caution">
    <text evidence="1">The sequence shown here is derived from an EMBL/GenBank/DDBJ whole genome shotgun (WGS) entry which is preliminary data.</text>
</comment>
<dbReference type="AlphaFoldDB" id="A0AAV4WXC7"/>
<keyword evidence="2" id="KW-1185">Reference proteome</keyword>
<evidence type="ECO:0000313" key="1">
    <source>
        <dbReference type="EMBL" id="GIY86430.1"/>
    </source>
</evidence>
<protein>
    <submittedName>
        <fullName evidence="1">Uncharacterized protein</fullName>
    </submittedName>
</protein>
<dbReference type="EMBL" id="BPLR01016794">
    <property type="protein sequence ID" value="GIY86430.1"/>
    <property type="molecule type" value="Genomic_DNA"/>
</dbReference>
<gene>
    <name evidence="1" type="ORF">CEXT_153501</name>
</gene>
<accession>A0AAV4WXC7</accession>
<sequence length="92" mass="11223">MQKRGLNFCKHWFEAHVARLVVFTWISEVTSRLFFLFACLRGLFEFKCERTVAVCRSWAWLHENIFDRLFNILNSELWRKYLAYLLIFTDLP</sequence>
<organism evidence="1 2">
    <name type="scientific">Caerostris extrusa</name>
    <name type="common">Bark spider</name>
    <name type="synonym">Caerostris bankana</name>
    <dbReference type="NCBI Taxonomy" id="172846"/>
    <lineage>
        <taxon>Eukaryota</taxon>
        <taxon>Metazoa</taxon>
        <taxon>Ecdysozoa</taxon>
        <taxon>Arthropoda</taxon>
        <taxon>Chelicerata</taxon>
        <taxon>Arachnida</taxon>
        <taxon>Araneae</taxon>
        <taxon>Araneomorphae</taxon>
        <taxon>Entelegynae</taxon>
        <taxon>Araneoidea</taxon>
        <taxon>Araneidae</taxon>
        <taxon>Caerostris</taxon>
    </lineage>
</organism>
<evidence type="ECO:0000313" key="2">
    <source>
        <dbReference type="Proteomes" id="UP001054945"/>
    </source>
</evidence>
<name>A0AAV4WXC7_CAEEX</name>
<dbReference type="Proteomes" id="UP001054945">
    <property type="component" value="Unassembled WGS sequence"/>
</dbReference>